<dbReference type="CDD" id="cd17321">
    <property type="entry name" value="MFS_MMR_MDR_like"/>
    <property type="match status" value="1"/>
</dbReference>
<keyword evidence="4 7" id="KW-0812">Transmembrane</keyword>
<keyword evidence="2" id="KW-0813">Transport</keyword>
<comment type="caution">
    <text evidence="9">The sequence shown here is derived from an EMBL/GenBank/DDBJ whole genome shotgun (WGS) entry which is preliminary data.</text>
</comment>
<gene>
    <name evidence="9" type="ORF">EV666_11398</name>
</gene>
<evidence type="ECO:0000256" key="2">
    <source>
        <dbReference type="ARBA" id="ARBA00022448"/>
    </source>
</evidence>
<evidence type="ECO:0000259" key="8">
    <source>
        <dbReference type="PROSITE" id="PS50850"/>
    </source>
</evidence>
<comment type="subcellular location">
    <subcellularLocation>
        <location evidence="1">Cell membrane</location>
        <topology evidence="1">Multi-pass membrane protein</topology>
    </subcellularLocation>
</comment>
<dbReference type="PROSITE" id="PS50850">
    <property type="entry name" value="MFS"/>
    <property type="match status" value="1"/>
</dbReference>
<feature type="transmembrane region" description="Helical" evidence="7">
    <location>
        <begin position="399"/>
        <end position="419"/>
    </location>
</feature>
<dbReference type="RefSeq" id="WP_132009405.1">
    <property type="nucleotide sequence ID" value="NZ_JBHUNN010000002.1"/>
</dbReference>
<organism evidence="9 10">
    <name type="scientific">Camelimonas lactis</name>
    <dbReference type="NCBI Taxonomy" id="659006"/>
    <lineage>
        <taxon>Bacteria</taxon>
        <taxon>Pseudomonadati</taxon>
        <taxon>Pseudomonadota</taxon>
        <taxon>Alphaproteobacteria</taxon>
        <taxon>Hyphomicrobiales</taxon>
        <taxon>Chelatococcaceae</taxon>
        <taxon>Camelimonas</taxon>
    </lineage>
</organism>
<dbReference type="Pfam" id="PF07690">
    <property type="entry name" value="MFS_1"/>
    <property type="match status" value="1"/>
</dbReference>
<dbReference type="SUPFAM" id="SSF103473">
    <property type="entry name" value="MFS general substrate transporter"/>
    <property type="match status" value="1"/>
</dbReference>
<name>A0A4R2GPE1_9HYPH</name>
<feature type="transmembrane region" description="Helical" evidence="7">
    <location>
        <begin position="197"/>
        <end position="214"/>
    </location>
</feature>
<feature type="transmembrane region" description="Helical" evidence="7">
    <location>
        <begin position="159"/>
        <end position="185"/>
    </location>
</feature>
<reference evidence="9 10" key="1">
    <citation type="submission" date="2019-03" db="EMBL/GenBank/DDBJ databases">
        <title>Genomic Encyclopedia of Type Strains, Phase IV (KMG-IV): sequencing the most valuable type-strain genomes for metagenomic binning, comparative biology and taxonomic classification.</title>
        <authorList>
            <person name="Goeker M."/>
        </authorList>
    </citation>
    <scope>NUCLEOTIDE SEQUENCE [LARGE SCALE GENOMIC DNA]</scope>
    <source>
        <strain evidence="9 10">DSM 22958</strain>
    </source>
</reference>
<keyword evidence="6 7" id="KW-0472">Membrane</keyword>
<feature type="transmembrane region" description="Helical" evidence="7">
    <location>
        <begin position="356"/>
        <end position="378"/>
    </location>
</feature>
<feature type="transmembrane region" description="Helical" evidence="7">
    <location>
        <begin position="464"/>
        <end position="486"/>
    </location>
</feature>
<dbReference type="AlphaFoldDB" id="A0A4R2GPE1"/>
<dbReference type="Gene3D" id="1.20.1720.10">
    <property type="entry name" value="Multidrug resistance protein D"/>
    <property type="match status" value="1"/>
</dbReference>
<evidence type="ECO:0000256" key="7">
    <source>
        <dbReference type="SAM" id="Phobius"/>
    </source>
</evidence>
<feature type="transmembrane region" description="Helical" evidence="7">
    <location>
        <begin position="262"/>
        <end position="280"/>
    </location>
</feature>
<dbReference type="InterPro" id="IPR011701">
    <property type="entry name" value="MFS"/>
</dbReference>
<evidence type="ECO:0000256" key="3">
    <source>
        <dbReference type="ARBA" id="ARBA00022475"/>
    </source>
</evidence>
<evidence type="ECO:0000313" key="9">
    <source>
        <dbReference type="EMBL" id="TCO11262.1"/>
    </source>
</evidence>
<feature type="transmembrane region" description="Helical" evidence="7">
    <location>
        <begin position="132"/>
        <end position="153"/>
    </location>
</feature>
<feature type="transmembrane region" description="Helical" evidence="7">
    <location>
        <begin position="7"/>
        <end position="31"/>
    </location>
</feature>
<feature type="transmembrane region" description="Helical" evidence="7">
    <location>
        <begin position="100"/>
        <end position="125"/>
    </location>
</feature>
<sequence length="498" mass="50227">MYTPNRWIVLAIASSALLLVVIDMTVLYTALPTLTHDLNATASQKLWIVNAYALVVAGLLPTAGALSDRYGHKPMLLAGLAIFGVASIFAAFAPDAGSLIAARAALAVGAAVMMPTTLSIIRIAFTDERERAMAIGVWASIASGGAALGPVVGGALLSWFWWGSVFLINAPIVMLALAGGAWLIAPSRPNPARRIDLIGSALAMAGVIALAVAIKEIGSGARSLPVVLGGFAISGATLTLFVRRQQGMAVPMIDFRMFRKPAIAMGMLVALLTSVAMIGVELVYSQRLQLVLGLSPLEAALSILPLPLGALAAGPLAGMLVGRVGAPRVMWTGMAVAGAALTLFIVAPAQGQLTHALLLAAASGGLGGAMTAASAAIMGNAPADHSGMAASVEEVSYELGGAIGVAAIGGALSGLYSSAMGAVAGAPAAARDSIDGALRAAGQMSPDMAATLLSEARLAFDNSFYAVLGMAAALVLATAVLVRVATRHMPAPARVRAG</sequence>
<keyword evidence="5 7" id="KW-1133">Transmembrane helix</keyword>
<dbReference type="PRINTS" id="PR01036">
    <property type="entry name" value="TCRTETB"/>
</dbReference>
<dbReference type="OrthoDB" id="9807274at2"/>
<dbReference type="PANTHER" id="PTHR42718">
    <property type="entry name" value="MAJOR FACILITATOR SUPERFAMILY MULTIDRUG TRANSPORTER MFSC"/>
    <property type="match status" value="1"/>
</dbReference>
<accession>A0A4R2GPE1</accession>
<proteinExistence type="predicted"/>
<feature type="transmembrane region" description="Helical" evidence="7">
    <location>
        <begin position="329"/>
        <end position="350"/>
    </location>
</feature>
<feature type="transmembrane region" description="Helical" evidence="7">
    <location>
        <begin position="300"/>
        <end position="322"/>
    </location>
</feature>
<feature type="transmembrane region" description="Helical" evidence="7">
    <location>
        <begin position="220"/>
        <end position="242"/>
    </location>
</feature>
<evidence type="ECO:0000313" key="10">
    <source>
        <dbReference type="Proteomes" id="UP000294881"/>
    </source>
</evidence>
<evidence type="ECO:0000256" key="5">
    <source>
        <dbReference type="ARBA" id="ARBA00022989"/>
    </source>
</evidence>
<feature type="transmembrane region" description="Helical" evidence="7">
    <location>
        <begin position="75"/>
        <end position="94"/>
    </location>
</feature>
<dbReference type="GO" id="GO:0022857">
    <property type="term" value="F:transmembrane transporter activity"/>
    <property type="evidence" value="ECO:0007669"/>
    <property type="project" value="InterPro"/>
</dbReference>
<dbReference type="EMBL" id="SLWL01000013">
    <property type="protein sequence ID" value="TCO11262.1"/>
    <property type="molecule type" value="Genomic_DNA"/>
</dbReference>
<keyword evidence="10" id="KW-1185">Reference proteome</keyword>
<evidence type="ECO:0000256" key="1">
    <source>
        <dbReference type="ARBA" id="ARBA00004651"/>
    </source>
</evidence>
<dbReference type="GO" id="GO:0005886">
    <property type="term" value="C:plasma membrane"/>
    <property type="evidence" value="ECO:0007669"/>
    <property type="project" value="UniProtKB-SubCell"/>
</dbReference>
<dbReference type="Proteomes" id="UP000294881">
    <property type="component" value="Unassembled WGS sequence"/>
</dbReference>
<feature type="domain" description="Major facilitator superfamily (MFS) profile" evidence="8">
    <location>
        <begin position="9"/>
        <end position="487"/>
    </location>
</feature>
<dbReference type="Gene3D" id="1.20.1250.20">
    <property type="entry name" value="MFS general substrate transporter like domains"/>
    <property type="match status" value="1"/>
</dbReference>
<keyword evidence="3" id="KW-1003">Cell membrane</keyword>
<evidence type="ECO:0000256" key="6">
    <source>
        <dbReference type="ARBA" id="ARBA00023136"/>
    </source>
</evidence>
<dbReference type="InterPro" id="IPR036259">
    <property type="entry name" value="MFS_trans_sf"/>
</dbReference>
<dbReference type="PANTHER" id="PTHR42718:SF47">
    <property type="entry name" value="METHYL VIOLOGEN RESISTANCE PROTEIN SMVA"/>
    <property type="match status" value="1"/>
</dbReference>
<feature type="transmembrane region" description="Helical" evidence="7">
    <location>
        <begin position="46"/>
        <end position="66"/>
    </location>
</feature>
<dbReference type="InterPro" id="IPR020846">
    <property type="entry name" value="MFS_dom"/>
</dbReference>
<protein>
    <submittedName>
        <fullName evidence="9">DHA2 family multidrug resistance protein-like MFS transporter</fullName>
    </submittedName>
</protein>
<evidence type="ECO:0000256" key="4">
    <source>
        <dbReference type="ARBA" id="ARBA00022692"/>
    </source>
</evidence>